<dbReference type="EMBL" id="CAFBMM010000133">
    <property type="protein sequence ID" value="CAB4919586.1"/>
    <property type="molecule type" value="Genomic_DNA"/>
</dbReference>
<dbReference type="GO" id="GO:0005737">
    <property type="term" value="C:cytoplasm"/>
    <property type="evidence" value="ECO:0007669"/>
    <property type="project" value="TreeGrafter"/>
</dbReference>
<dbReference type="InterPro" id="IPR006357">
    <property type="entry name" value="HAD-SF_hydro_IIA"/>
</dbReference>
<dbReference type="Pfam" id="PF13242">
    <property type="entry name" value="Hydrolase_like"/>
    <property type="match status" value="1"/>
</dbReference>
<proteinExistence type="predicted"/>
<dbReference type="AlphaFoldDB" id="A0A6J6S4J3"/>
<dbReference type="InterPro" id="IPR023214">
    <property type="entry name" value="HAD_sf"/>
</dbReference>
<dbReference type="NCBIfam" id="TIGR01460">
    <property type="entry name" value="HAD-SF-IIA"/>
    <property type="match status" value="1"/>
</dbReference>
<dbReference type="EMBL" id="CAFBOF010000023">
    <property type="protein sequence ID" value="CAB4980226.1"/>
    <property type="molecule type" value="Genomic_DNA"/>
</dbReference>
<accession>A0A6J6S4J3</accession>
<dbReference type="PANTHER" id="PTHR19288">
    <property type="entry name" value="4-NITROPHENYLPHOSPHATASE-RELATED"/>
    <property type="match status" value="1"/>
</dbReference>
<dbReference type="EMBL" id="CAFBPQ010000025">
    <property type="protein sequence ID" value="CAB5025055.1"/>
    <property type="molecule type" value="Genomic_DNA"/>
</dbReference>
<dbReference type="PANTHER" id="PTHR19288:SF46">
    <property type="entry name" value="HALOACID DEHALOGENASE-LIKE HYDROLASE DOMAIN-CONTAINING PROTEIN 2"/>
    <property type="match status" value="1"/>
</dbReference>
<evidence type="ECO:0000313" key="4">
    <source>
        <dbReference type="EMBL" id="CAB5025055.1"/>
    </source>
</evidence>
<dbReference type="InterPro" id="IPR036412">
    <property type="entry name" value="HAD-like_sf"/>
</dbReference>
<sequence length="281" mass="28726">MVTESNISKRTLICDLDGVLWRGDEAISGSAAAIAKLRAAEFKVIFISNNSYSTPETICAKLTDFGVPAQSSDLLTSASAAAAMMQGQSSAQGHKKCRAMVLGGPGLRQALVDAGVDVFEPKKAGAVVPDAVVAGFDPEFDFAAVDEAARAIRSGARFIATNRDPTYPVPGGVVPGAGALVAAIAVASGCEPEVAGKPEAPTVELTRQRIEGYAVVVGDRPSTDGALAESLGIDFALVLSGVTSAIPVLGGESIPDPAPRWVSEDLAALVPHLLEISDSIG</sequence>
<evidence type="ECO:0000313" key="3">
    <source>
        <dbReference type="EMBL" id="CAB4980226.1"/>
    </source>
</evidence>
<protein>
    <submittedName>
        <fullName evidence="1">Unannotated protein</fullName>
    </submittedName>
</protein>
<evidence type="ECO:0000313" key="1">
    <source>
        <dbReference type="EMBL" id="CAB4729691.1"/>
    </source>
</evidence>
<organism evidence="1">
    <name type="scientific">freshwater metagenome</name>
    <dbReference type="NCBI Taxonomy" id="449393"/>
    <lineage>
        <taxon>unclassified sequences</taxon>
        <taxon>metagenomes</taxon>
        <taxon>ecological metagenomes</taxon>
    </lineage>
</organism>
<dbReference type="EMBL" id="CAEZYK010000077">
    <property type="protein sequence ID" value="CAB4729691.1"/>
    <property type="molecule type" value="Genomic_DNA"/>
</dbReference>
<evidence type="ECO:0000313" key="2">
    <source>
        <dbReference type="EMBL" id="CAB4919586.1"/>
    </source>
</evidence>
<name>A0A6J6S4J3_9ZZZZ</name>
<gene>
    <name evidence="1" type="ORF">UFOPK2683_01198</name>
    <name evidence="2" type="ORF">UFOPK3605_01586</name>
    <name evidence="3" type="ORF">UFOPK3897_01068</name>
    <name evidence="4" type="ORF">UFOPK4121_00899</name>
</gene>
<dbReference type="PIRSF" id="PIRSF000915">
    <property type="entry name" value="PGP-type_phosphatase"/>
    <property type="match status" value="1"/>
</dbReference>
<dbReference type="SUPFAM" id="SSF56784">
    <property type="entry name" value="HAD-like"/>
    <property type="match status" value="1"/>
</dbReference>
<dbReference type="Gene3D" id="3.40.50.1000">
    <property type="entry name" value="HAD superfamily/HAD-like"/>
    <property type="match status" value="2"/>
</dbReference>
<dbReference type="Pfam" id="PF13344">
    <property type="entry name" value="Hydrolase_6"/>
    <property type="match status" value="1"/>
</dbReference>
<reference evidence="1" key="1">
    <citation type="submission" date="2020-05" db="EMBL/GenBank/DDBJ databases">
        <authorList>
            <person name="Chiriac C."/>
            <person name="Salcher M."/>
            <person name="Ghai R."/>
            <person name="Kavagutti S V."/>
        </authorList>
    </citation>
    <scope>NUCLEOTIDE SEQUENCE</scope>
</reference>
<dbReference type="GO" id="GO:0016791">
    <property type="term" value="F:phosphatase activity"/>
    <property type="evidence" value="ECO:0007669"/>
    <property type="project" value="TreeGrafter"/>
</dbReference>